<dbReference type="eggNOG" id="ENOG5031MBJ">
    <property type="taxonomic scope" value="Bacteria"/>
</dbReference>
<evidence type="ECO:0000313" key="1">
    <source>
        <dbReference type="EMBL" id="KGM86311.1"/>
    </source>
</evidence>
<name>A0A0A0HH81_9RHOB</name>
<proteinExistence type="predicted"/>
<evidence type="ECO:0000313" key="2">
    <source>
        <dbReference type="Proteomes" id="UP000030021"/>
    </source>
</evidence>
<protein>
    <submittedName>
        <fullName evidence="1">Uncharacterized protein</fullName>
    </submittedName>
</protein>
<accession>A0A0A0HH81</accession>
<dbReference type="PATRIC" id="fig|1288298.3.peg.3883"/>
<dbReference type="Proteomes" id="UP000030021">
    <property type="component" value="Unassembled WGS sequence"/>
</dbReference>
<gene>
    <name evidence="1" type="ORF">rosmuc_03874</name>
</gene>
<organism evidence="1 2">
    <name type="scientific">Roseovarius mucosus DSM 17069</name>
    <dbReference type="NCBI Taxonomy" id="1288298"/>
    <lineage>
        <taxon>Bacteria</taxon>
        <taxon>Pseudomonadati</taxon>
        <taxon>Pseudomonadota</taxon>
        <taxon>Alphaproteobacteria</taxon>
        <taxon>Rhodobacterales</taxon>
        <taxon>Roseobacteraceae</taxon>
        <taxon>Roseovarius</taxon>
    </lineage>
</organism>
<sequence length="43" mass="4825">MKARWLKSVVKHSREAAPALPYQRGQRKVALRIVALPKAVKTA</sequence>
<comment type="caution">
    <text evidence="1">The sequence shown here is derived from an EMBL/GenBank/DDBJ whole genome shotgun (WGS) entry which is preliminary data.</text>
</comment>
<dbReference type="EMBL" id="AONH01000020">
    <property type="protein sequence ID" value="KGM86311.1"/>
    <property type="molecule type" value="Genomic_DNA"/>
</dbReference>
<dbReference type="HOGENOM" id="CLU_3239085_0_0_5"/>
<dbReference type="STRING" id="215743.ROSMUCSMR3_02665"/>
<reference evidence="1 2" key="1">
    <citation type="submission" date="2013-01" db="EMBL/GenBank/DDBJ databases">
        <authorList>
            <person name="Fiebig A."/>
            <person name="Goeker M."/>
            <person name="Klenk H.-P.P."/>
        </authorList>
    </citation>
    <scope>NUCLEOTIDE SEQUENCE [LARGE SCALE GENOMIC DNA]</scope>
    <source>
        <strain evidence="1 2">DSM 17069</strain>
    </source>
</reference>
<dbReference type="AlphaFoldDB" id="A0A0A0HH81"/>
<dbReference type="RefSeq" id="WP_281256629.1">
    <property type="nucleotide sequence ID" value="NZ_KN293984.1"/>
</dbReference>